<comment type="caution">
    <text evidence="1">The sequence shown here is derived from an EMBL/GenBank/DDBJ whole genome shotgun (WGS) entry which is preliminary data.</text>
</comment>
<organism evidence="1 2">
    <name type="scientific">Microbacterium stercoris</name>
    <dbReference type="NCBI Taxonomy" id="2820289"/>
    <lineage>
        <taxon>Bacteria</taxon>
        <taxon>Bacillati</taxon>
        <taxon>Actinomycetota</taxon>
        <taxon>Actinomycetes</taxon>
        <taxon>Micrococcales</taxon>
        <taxon>Microbacteriaceae</taxon>
        <taxon>Microbacterium</taxon>
    </lineage>
</organism>
<evidence type="ECO:0000313" key="1">
    <source>
        <dbReference type="EMBL" id="MBO3665130.1"/>
    </source>
</evidence>
<sequence length="547" mass="57685">MVRRDLDLIRNVDESLRGDAYDLLTYASRVLEMLTRPLDPNGNPVQGMPEVSEMVDRTLGDAVRQSDALLLAMAPLLETQGASDTALAARIREEARGRWKTLPAWLDELEPSTPLEITGVTAIEHVLGAASTIVIGATLPDGTPATATVFIDRDGGHTIEDAFVAPEEFRAALAAGTKGADFDRFQIVDIDPADARERVFAALAADLALEPPLVTETWPGHRSLLAWILRSLPEGGSLAARPAEDAALDEQLVAAAEAAAPGTAEVARLLVSLNRERSGSGDPRLWSDTFVTDLLLDHLPFEDVDAEEVLAALPALVEAGHALAEIAPRVTADTLEAIEELGGEFLDLSAMEADGDLPDDDPAAHELAVLSLRVGGRRHLDALQAAPITRVVPDLRHLDERAAAGLARVQALVETAGAVFEDDPEIRIAAAGVADLLAETDPRLFAKGKPELAAAAIAWIAGVANDAFAPVGPVDPSRLMAALGLRGQTPAARAAQYLAALGQDAPETWAAVPSLGDPSLLTARTRRALIARRDEARAALGAEPAEA</sequence>
<evidence type="ECO:0000313" key="2">
    <source>
        <dbReference type="Proteomes" id="UP000680132"/>
    </source>
</evidence>
<dbReference type="RefSeq" id="WP_208505544.1">
    <property type="nucleotide sequence ID" value="NZ_JAGFOA010000008.1"/>
</dbReference>
<keyword evidence="2" id="KW-1185">Reference proteome</keyword>
<dbReference type="EMBL" id="JAGFOA010000008">
    <property type="protein sequence ID" value="MBO3665130.1"/>
    <property type="molecule type" value="Genomic_DNA"/>
</dbReference>
<gene>
    <name evidence="1" type="ORF">J5V96_16645</name>
</gene>
<protein>
    <submittedName>
        <fullName evidence="1">Uncharacterized protein</fullName>
    </submittedName>
</protein>
<accession>A0A939TS36</accession>
<dbReference type="AlphaFoldDB" id="A0A939TS36"/>
<dbReference type="Proteomes" id="UP000680132">
    <property type="component" value="Unassembled WGS sequence"/>
</dbReference>
<proteinExistence type="predicted"/>
<reference evidence="1" key="1">
    <citation type="submission" date="2021-03" db="EMBL/GenBank/DDBJ databases">
        <title>Microbacterium sp. nov., a novel actinobacterium isolated from cow dung.</title>
        <authorList>
            <person name="Zhang L."/>
        </authorList>
    </citation>
    <scope>NUCLEOTIDE SEQUENCE</scope>
    <source>
        <strain evidence="1">NEAU-LLB</strain>
    </source>
</reference>
<name>A0A939TS36_9MICO</name>